<keyword evidence="1" id="KW-1133">Transmembrane helix</keyword>
<keyword evidence="3" id="KW-1185">Reference proteome</keyword>
<dbReference type="AlphaFoldDB" id="A0A0R2F9L9"/>
<gene>
    <name evidence="2" type="ORF">FC75_GL002181</name>
</gene>
<sequence length="119" mass="13297">MNWKKILKIIGWIALGVVALILAYHLILLLISLVVTVVTWIIAAVKFVLIGFVALLIWRLMPSNQGSSSGRHHSGFMSDARDNIPSAKNQVPHAEDQVGSAMDNVSHIFRSDRDRRRGR</sequence>
<keyword evidence="1" id="KW-0472">Membrane</keyword>
<feature type="transmembrane region" description="Helical" evidence="1">
    <location>
        <begin position="37"/>
        <end position="58"/>
    </location>
</feature>
<keyword evidence="1" id="KW-0812">Transmembrane</keyword>
<dbReference type="RefSeq" id="WP_054665632.1">
    <property type="nucleotide sequence ID" value="NZ_AYZJ01000048.1"/>
</dbReference>
<proteinExistence type="predicted"/>
<accession>A0A0R2F9L9</accession>
<evidence type="ECO:0000256" key="1">
    <source>
        <dbReference type="SAM" id="Phobius"/>
    </source>
</evidence>
<dbReference type="EMBL" id="AYZJ01000048">
    <property type="protein sequence ID" value="KRN21549.1"/>
    <property type="molecule type" value="Genomic_DNA"/>
</dbReference>
<name>A0A0R2F9L9_9LACO</name>
<dbReference type="Proteomes" id="UP000050865">
    <property type="component" value="Unassembled WGS sequence"/>
</dbReference>
<evidence type="ECO:0000313" key="2">
    <source>
        <dbReference type="EMBL" id="KRN21549.1"/>
    </source>
</evidence>
<comment type="caution">
    <text evidence="2">The sequence shown here is derived from an EMBL/GenBank/DDBJ whole genome shotgun (WGS) entry which is preliminary data.</text>
</comment>
<protein>
    <submittedName>
        <fullName evidence="2">Uncharacterized protein</fullName>
    </submittedName>
</protein>
<evidence type="ECO:0000313" key="3">
    <source>
        <dbReference type="Proteomes" id="UP000050865"/>
    </source>
</evidence>
<organism evidence="2 3">
    <name type="scientific">Lacticaseibacillus camelliae DSM 22697 = JCM 13995</name>
    <dbReference type="NCBI Taxonomy" id="1423730"/>
    <lineage>
        <taxon>Bacteria</taxon>
        <taxon>Bacillati</taxon>
        <taxon>Bacillota</taxon>
        <taxon>Bacilli</taxon>
        <taxon>Lactobacillales</taxon>
        <taxon>Lactobacillaceae</taxon>
        <taxon>Lacticaseibacillus</taxon>
    </lineage>
</organism>
<dbReference type="PATRIC" id="fig|1423730.4.peg.2270"/>
<feature type="transmembrane region" description="Helical" evidence="1">
    <location>
        <begin position="12"/>
        <end position="31"/>
    </location>
</feature>
<reference evidence="2 3" key="1">
    <citation type="journal article" date="2015" name="Genome Announc.">
        <title>Expanding the biotechnology potential of lactobacilli through comparative genomics of 213 strains and associated genera.</title>
        <authorList>
            <person name="Sun Z."/>
            <person name="Harris H.M."/>
            <person name="McCann A."/>
            <person name="Guo C."/>
            <person name="Argimon S."/>
            <person name="Zhang W."/>
            <person name="Yang X."/>
            <person name="Jeffery I.B."/>
            <person name="Cooney J.C."/>
            <person name="Kagawa T.F."/>
            <person name="Liu W."/>
            <person name="Song Y."/>
            <person name="Salvetti E."/>
            <person name="Wrobel A."/>
            <person name="Rasinkangas P."/>
            <person name="Parkhill J."/>
            <person name="Rea M.C."/>
            <person name="O'Sullivan O."/>
            <person name="Ritari J."/>
            <person name="Douillard F.P."/>
            <person name="Paul Ross R."/>
            <person name="Yang R."/>
            <person name="Briner A.E."/>
            <person name="Felis G.E."/>
            <person name="de Vos W.M."/>
            <person name="Barrangou R."/>
            <person name="Klaenhammer T.R."/>
            <person name="Caufield P.W."/>
            <person name="Cui Y."/>
            <person name="Zhang H."/>
            <person name="O'Toole P.W."/>
        </authorList>
    </citation>
    <scope>NUCLEOTIDE SEQUENCE [LARGE SCALE GENOMIC DNA]</scope>
    <source>
        <strain evidence="2 3">DSM 22697</strain>
    </source>
</reference>